<gene>
    <name evidence="4" type="ORF">RFI_02468</name>
</gene>
<protein>
    <submittedName>
        <fullName evidence="4">Uncharacterized protein</fullName>
    </submittedName>
</protein>
<keyword evidence="1 3" id="KW-0853">WD repeat</keyword>
<comment type="caution">
    <text evidence="4">The sequence shown here is derived from an EMBL/GenBank/DDBJ whole genome shotgun (WGS) entry which is preliminary data.</text>
</comment>
<evidence type="ECO:0000313" key="5">
    <source>
        <dbReference type="Proteomes" id="UP000023152"/>
    </source>
</evidence>
<dbReference type="SUPFAM" id="SSF50978">
    <property type="entry name" value="WD40 repeat-like"/>
    <property type="match status" value="1"/>
</dbReference>
<dbReference type="Proteomes" id="UP000023152">
    <property type="component" value="Unassembled WGS sequence"/>
</dbReference>
<accession>X6P935</accession>
<dbReference type="Gene3D" id="2.130.10.10">
    <property type="entry name" value="YVTN repeat-like/Quinoprotein amine dehydrogenase"/>
    <property type="match status" value="1"/>
</dbReference>
<dbReference type="InterPro" id="IPR001680">
    <property type="entry name" value="WD40_rpt"/>
</dbReference>
<dbReference type="InterPro" id="IPR015943">
    <property type="entry name" value="WD40/YVTN_repeat-like_dom_sf"/>
</dbReference>
<dbReference type="AlphaFoldDB" id="X6P935"/>
<evidence type="ECO:0000256" key="2">
    <source>
        <dbReference type="ARBA" id="ARBA00022737"/>
    </source>
</evidence>
<name>X6P935_RETFI</name>
<dbReference type="PROSITE" id="PS50082">
    <property type="entry name" value="WD_REPEATS_2"/>
    <property type="match status" value="1"/>
</dbReference>
<sequence>MSFVLHQMTKPFIFGILKKINNYRYSMGTQKVFAALNFRHLMVLDICVLDLVTKPFVYGILKHPNHYIHNGCVNSVKYESNELGINGANTILSGSEDKSVRLWDIRCIGHICHCLQRTKNKKIMAQTKSCINEKNKFQRFALIKQKKDSYFNGFVVT</sequence>
<proteinExistence type="predicted"/>
<dbReference type="InterPro" id="IPR036322">
    <property type="entry name" value="WD40_repeat_dom_sf"/>
</dbReference>
<dbReference type="PROSITE" id="PS00678">
    <property type="entry name" value="WD_REPEATS_1"/>
    <property type="match status" value="1"/>
</dbReference>
<evidence type="ECO:0000256" key="1">
    <source>
        <dbReference type="ARBA" id="ARBA00022574"/>
    </source>
</evidence>
<reference evidence="4 5" key="1">
    <citation type="journal article" date="2013" name="Curr. Biol.">
        <title>The Genome of the Foraminiferan Reticulomyxa filosa.</title>
        <authorList>
            <person name="Glockner G."/>
            <person name="Hulsmann N."/>
            <person name="Schleicher M."/>
            <person name="Noegel A.A."/>
            <person name="Eichinger L."/>
            <person name="Gallinger C."/>
            <person name="Pawlowski J."/>
            <person name="Sierra R."/>
            <person name="Euteneuer U."/>
            <person name="Pillet L."/>
            <person name="Moustafa A."/>
            <person name="Platzer M."/>
            <person name="Groth M."/>
            <person name="Szafranski K."/>
            <person name="Schliwa M."/>
        </authorList>
    </citation>
    <scope>NUCLEOTIDE SEQUENCE [LARGE SCALE GENOMIC DNA]</scope>
</reference>
<organism evidence="4 5">
    <name type="scientific">Reticulomyxa filosa</name>
    <dbReference type="NCBI Taxonomy" id="46433"/>
    <lineage>
        <taxon>Eukaryota</taxon>
        <taxon>Sar</taxon>
        <taxon>Rhizaria</taxon>
        <taxon>Retaria</taxon>
        <taxon>Foraminifera</taxon>
        <taxon>Monothalamids</taxon>
        <taxon>Reticulomyxidae</taxon>
        <taxon>Reticulomyxa</taxon>
    </lineage>
</organism>
<dbReference type="EMBL" id="ASPP01002413">
    <property type="protein sequence ID" value="ETO34623.1"/>
    <property type="molecule type" value="Genomic_DNA"/>
</dbReference>
<evidence type="ECO:0000313" key="4">
    <source>
        <dbReference type="EMBL" id="ETO34623.1"/>
    </source>
</evidence>
<keyword evidence="2" id="KW-0677">Repeat</keyword>
<feature type="repeat" description="WD" evidence="3">
    <location>
        <begin position="66"/>
        <end position="106"/>
    </location>
</feature>
<keyword evidence="5" id="KW-1185">Reference proteome</keyword>
<evidence type="ECO:0000256" key="3">
    <source>
        <dbReference type="PROSITE-ProRule" id="PRU00221"/>
    </source>
</evidence>
<dbReference type="InterPro" id="IPR019775">
    <property type="entry name" value="WD40_repeat_CS"/>
</dbReference>